<comment type="similarity">
    <text evidence="2 5">Belongs to the RecX family.</text>
</comment>
<dbReference type="PANTHER" id="PTHR33602">
    <property type="entry name" value="REGULATORY PROTEIN RECX FAMILY PROTEIN"/>
    <property type="match status" value="1"/>
</dbReference>
<evidence type="ECO:0000256" key="2">
    <source>
        <dbReference type="ARBA" id="ARBA00009695"/>
    </source>
</evidence>
<name>A0AAE3LM88_9BACT</name>
<dbReference type="HAMAP" id="MF_01114">
    <property type="entry name" value="RecX"/>
    <property type="match status" value="1"/>
</dbReference>
<dbReference type="Gene3D" id="1.10.10.10">
    <property type="entry name" value="Winged helix-like DNA-binding domain superfamily/Winged helix DNA-binding domain"/>
    <property type="match status" value="2"/>
</dbReference>
<keyword evidence="9" id="KW-1185">Reference proteome</keyword>
<dbReference type="InterPro" id="IPR053924">
    <property type="entry name" value="RecX_HTH_2nd"/>
</dbReference>
<sequence length="156" mass="18916">MQQRLTPLQARQKIKYYCAYQERSHQEVKNKLYEFGLRKDEVEEILSELISEDYLNEERFARIFAGSKFRQKQWGKNKILHELKAKSVSPYNIKIAMREIDEDEYARCLEKLTREKWNALKNEQYIIRETKTIRYMMQKGFEADQVKNVLKNLRGK</sequence>
<comment type="function">
    <text evidence="5">Modulates RecA activity.</text>
</comment>
<accession>A0AAE3LM88</accession>
<dbReference type="PANTHER" id="PTHR33602:SF1">
    <property type="entry name" value="REGULATORY PROTEIN RECX FAMILY PROTEIN"/>
    <property type="match status" value="1"/>
</dbReference>
<evidence type="ECO:0000313" key="9">
    <source>
        <dbReference type="Proteomes" id="UP001209317"/>
    </source>
</evidence>
<reference evidence="8" key="1">
    <citation type="submission" date="2022-10" db="EMBL/GenBank/DDBJ databases">
        <authorList>
            <person name="Kim H.S."/>
            <person name="Kim J.-S."/>
            <person name="Suh M.K."/>
            <person name="Eom M.K."/>
            <person name="Lee J.-S."/>
        </authorList>
    </citation>
    <scope>NUCLEOTIDE SEQUENCE</scope>
    <source>
        <strain evidence="8">LIP-5</strain>
    </source>
</reference>
<dbReference type="Proteomes" id="UP001209317">
    <property type="component" value="Unassembled WGS sequence"/>
</dbReference>
<protein>
    <recommendedName>
        <fullName evidence="3 5">Regulatory protein RecX</fullName>
    </recommendedName>
</protein>
<proteinExistence type="inferred from homology"/>
<dbReference type="EMBL" id="JAOTPL010000003">
    <property type="protein sequence ID" value="MCU7693581.1"/>
    <property type="molecule type" value="Genomic_DNA"/>
</dbReference>
<dbReference type="GO" id="GO:0005737">
    <property type="term" value="C:cytoplasm"/>
    <property type="evidence" value="ECO:0007669"/>
    <property type="project" value="UniProtKB-SubCell"/>
</dbReference>
<dbReference type="Pfam" id="PF02631">
    <property type="entry name" value="RecX_HTH2"/>
    <property type="match status" value="1"/>
</dbReference>
<evidence type="ECO:0000256" key="3">
    <source>
        <dbReference type="ARBA" id="ARBA00018111"/>
    </source>
</evidence>
<dbReference type="AlphaFoldDB" id="A0AAE3LM88"/>
<comment type="subcellular location">
    <subcellularLocation>
        <location evidence="1 5">Cytoplasm</location>
    </subcellularLocation>
</comment>
<feature type="domain" description="RecX second three-helical" evidence="6">
    <location>
        <begin position="56"/>
        <end position="97"/>
    </location>
</feature>
<dbReference type="RefSeq" id="WP_263037068.1">
    <property type="nucleotide sequence ID" value="NZ_JAOTPL010000003.1"/>
</dbReference>
<comment type="caution">
    <text evidence="8">The sequence shown here is derived from an EMBL/GenBank/DDBJ whole genome shotgun (WGS) entry which is preliminary data.</text>
</comment>
<gene>
    <name evidence="5" type="primary">recX</name>
    <name evidence="8" type="ORF">OD355_03520</name>
</gene>
<organism evidence="8 9">
    <name type="scientific">Haoranjiania flava</name>
    <dbReference type="NCBI Taxonomy" id="1856322"/>
    <lineage>
        <taxon>Bacteria</taxon>
        <taxon>Pseudomonadati</taxon>
        <taxon>Bacteroidota</taxon>
        <taxon>Chitinophagia</taxon>
        <taxon>Chitinophagales</taxon>
        <taxon>Chitinophagaceae</taxon>
        <taxon>Haoranjiania</taxon>
    </lineage>
</organism>
<evidence type="ECO:0000259" key="6">
    <source>
        <dbReference type="Pfam" id="PF02631"/>
    </source>
</evidence>
<dbReference type="InterPro" id="IPR036388">
    <property type="entry name" value="WH-like_DNA-bd_sf"/>
</dbReference>
<dbReference type="GO" id="GO:0006282">
    <property type="term" value="P:regulation of DNA repair"/>
    <property type="evidence" value="ECO:0007669"/>
    <property type="project" value="UniProtKB-UniRule"/>
</dbReference>
<keyword evidence="4 5" id="KW-0963">Cytoplasm</keyword>
<evidence type="ECO:0000256" key="5">
    <source>
        <dbReference type="HAMAP-Rule" id="MF_01114"/>
    </source>
</evidence>
<evidence type="ECO:0000256" key="4">
    <source>
        <dbReference type="ARBA" id="ARBA00022490"/>
    </source>
</evidence>
<dbReference type="Pfam" id="PF21981">
    <property type="entry name" value="RecX_HTH3"/>
    <property type="match status" value="1"/>
</dbReference>
<evidence type="ECO:0000256" key="1">
    <source>
        <dbReference type="ARBA" id="ARBA00004496"/>
    </source>
</evidence>
<feature type="domain" description="RecX third three-helical" evidence="7">
    <location>
        <begin position="104"/>
        <end position="150"/>
    </location>
</feature>
<dbReference type="InterPro" id="IPR003783">
    <property type="entry name" value="Regulatory_RecX"/>
</dbReference>
<evidence type="ECO:0000259" key="7">
    <source>
        <dbReference type="Pfam" id="PF21981"/>
    </source>
</evidence>
<dbReference type="InterPro" id="IPR053925">
    <property type="entry name" value="RecX_HTH_3rd"/>
</dbReference>
<evidence type="ECO:0000313" key="8">
    <source>
        <dbReference type="EMBL" id="MCU7693581.1"/>
    </source>
</evidence>